<dbReference type="Proteomes" id="UP001597414">
    <property type="component" value="Unassembled WGS sequence"/>
</dbReference>
<sequence length="366" mass="41942">MKRILGLLVILMSSCIDVFNFSGELDERVLVVEGFISTKPGIHQIRLTKTDKFGPEYIGLNRPETRANVLIKDDLGRVTKLEEGNDRGIYSTQEGFSAEVGRSYNLEIILFDGKRYISRPEKVYQVPEIDSLTYHAVRRASTDRLNEEYGVQVMAHFQDPEEQSNYYYWKMLESTFALITEPHLTRKEAPALILPSGIDDSGACCSRCFHTDIPKPTNIITTDDADFNGNYQRRMVAYIEDNGLRFKETYRLDLQHLSVSPETHRFLKLVDQQLRLTGSVFDPPPANIRGNMISLNDPAEEVLGQFFVSDERRLRIYIHKRNLEFYKLPQTIVPINCVAFLFQSPLVGYPSIPLPVDPPEDWDPEG</sequence>
<dbReference type="RefSeq" id="WP_380803005.1">
    <property type="nucleotide sequence ID" value="NZ_JBHUIV010000016.1"/>
</dbReference>
<dbReference type="PROSITE" id="PS51257">
    <property type="entry name" value="PROKAR_LIPOPROTEIN"/>
    <property type="match status" value="1"/>
</dbReference>
<reference evidence="2" key="1">
    <citation type="journal article" date="2019" name="Int. J. Syst. Evol. Microbiol.">
        <title>The Global Catalogue of Microorganisms (GCM) 10K type strain sequencing project: providing services to taxonomists for standard genome sequencing and annotation.</title>
        <authorList>
            <consortium name="The Broad Institute Genomics Platform"/>
            <consortium name="The Broad Institute Genome Sequencing Center for Infectious Disease"/>
            <person name="Wu L."/>
            <person name="Ma J."/>
        </authorList>
    </citation>
    <scope>NUCLEOTIDE SEQUENCE [LARGE SCALE GENOMIC DNA]</scope>
    <source>
        <strain evidence="2">KCTC 19812</strain>
    </source>
</reference>
<keyword evidence="2" id="KW-1185">Reference proteome</keyword>
<organism evidence="1 2">
    <name type="scientific">Shivajiella indica</name>
    <dbReference type="NCBI Taxonomy" id="872115"/>
    <lineage>
        <taxon>Bacteria</taxon>
        <taxon>Pseudomonadati</taxon>
        <taxon>Bacteroidota</taxon>
        <taxon>Cytophagia</taxon>
        <taxon>Cytophagales</taxon>
        <taxon>Cyclobacteriaceae</taxon>
        <taxon>Shivajiella</taxon>
    </lineage>
</organism>
<dbReference type="Pfam" id="PF14054">
    <property type="entry name" value="DUF4249"/>
    <property type="match status" value="1"/>
</dbReference>
<evidence type="ECO:0000313" key="1">
    <source>
        <dbReference type="EMBL" id="MFD2202317.1"/>
    </source>
</evidence>
<dbReference type="EMBL" id="JBHUIV010000016">
    <property type="protein sequence ID" value="MFD2202317.1"/>
    <property type="molecule type" value="Genomic_DNA"/>
</dbReference>
<proteinExistence type="predicted"/>
<dbReference type="InterPro" id="IPR025345">
    <property type="entry name" value="DUF4249"/>
</dbReference>
<evidence type="ECO:0000313" key="2">
    <source>
        <dbReference type="Proteomes" id="UP001597414"/>
    </source>
</evidence>
<accession>A0ABW5B8M7</accession>
<protein>
    <submittedName>
        <fullName evidence="1">DUF4249 domain-containing protein</fullName>
    </submittedName>
</protein>
<gene>
    <name evidence="1" type="ORF">ACFSKV_12150</name>
</gene>
<comment type="caution">
    <text evidence="1">The sequence shown here is derived from an EMBL/GenBank/DDBJ whole genome shotgun (WGS) entry which is preliminary data.</text>
</comment>
<name>A0ABW5B8M7_9BACT</name>